<proteinExistence type="predicted"/>
<keyword evidence="3" id="KW-1185">Reference proteome</keyword>
<dbReference type="Proteomes" id="UP000648801">
    <property type="component" value="Unassembled WGS sequence"/>
</dbReference>
<gene>
    <name evidence="2" type="ORF">GCM10011507_25030</name>
</gene>
<protein>
    <submittedName>
        <fullName evidence="2">Uncharacterized protein</fullName>
    </submittedName>
</protein>
<accession>A0A916RYG5</accession>
<dbReference type="AlphaFoldDB" id="A0A916RYG5"/>
<name>A0A916RYG5_9BACT</name>
<dbReference type="EMBL" id="BMJB01000001">
    <property type="protein sequence ID" value="GGA72397.1"/>
    <property type="molecule type" value="Genomic_DNA"/>
</dbReference>
<reference evidence="2" key="2">
    <citation type="submission" date="2020-09" db="EMBL/GenBank/DDBJ databases">
        <authorList>
            <person name="Sun Q."/>
            <person name="Zhou Y."/>
        </authorList>
    </citation>
    <scope>NUCLEOTIDE SEQUENCE</scope>
    <source>
        <strain evidence="2">CGMCC 1.15447</strain>
    </source>
</reference>
<comment type="caution">
    <text evidence="2">The sequence shown here is derived from an EMBL/GenBank/DDBJ whole genome shotgun (WGS) entry which is preliminary data.</text>
</comment>
<reference evidence="2" key="1">
    <citation type="journal article" date="2014" name="Int. J. Syst. Evol. Microbiol.">
        <title>Complete genome sequence of Corynebacterium casei LMG S-19264T (=DSM 44701T), isolated from a smear-ripened cheese.</title>
        <authorList>
            <consortium name="US DOE Joint Genome Institute (JGI-PGF)"/>
            <person name="Walter F."/>
            <person name="Albersmeier A."/>
            <person name="Kalinowski J."/>
            <person name="Ruckert C."/>
        </authorList>
    </citation>
    <scope>NUCLEOTIDE SEQUENCE</scope>
    <source>
        <strain evidence="2">CGMCC 1.15447</strain>
    </source>
</reference>
<evidence type="ECO:0000313" key="2">
    <source>
        <dbReference type="EMBL" id="GGA72397.1"/>
    </source>
</evidence>
<sequence>MIGGGWVGLLSLDGEGEEDEAEQHTPGAKDGAPELWWLGRTHLSDDKAVAKMGHPVCGV</sequence>
<organism evidence="2 3">
    <name type="scientific">Edaphobacter acidisoli</name>
    <dbReference type="NCBI Taxonomy" id="2040573"/>
    <lineage>
        <taxon>Bacteria</taxon>
        <taxon>Pseudomonadati</taxon>
        <taxon>Acidobacteriota</taxon>
        <taxon>Terriglobia</taxon>
        <taxon>Terriglobales</taxon>
        <taxon>Acidobacteriaceae</taxon>
        <taxon>Edaphobacter</taxon>
    </lineage>
</organism>
<evidence type="ECO:0000256" key="1">
    <source>
        <dbReference type="SAM" id="MobiDB-lite"/>
    </source>
</evidence>
<evidence type="ECO:0000313" key="3">
    <source>
        <dbReference type="Proteomes" id="UP000648801"/>
    </source>
</evidence>
<feature type="region of interest" description="Disordered" evidence="1">
    <location>
        <begin position="1"/>
        <end position="33"/>
    </location>
</feature>